<dbReference type="Gene3D" id="2.60.120.230">
    <property type="match status" value="1"/>
</dbReference>
<evidence type="ECO:0000256" key="4">
    <source>
        <dbReference type="ARBA" id="ARBA00022525"/>
    </source>
</evidence>
<keyword evidence="7" id="KW-0862">Zinc</keyword>
<comment type="similarity">
    <text evidence="2">Belongs to the copper type II ascorbate-dependent monooxygenase family.</text>
</comment>
<evidence type="ECO:0000256" key="8">
    <source>
        <dbReference type="ARBA" id="ARBA00023002"/>
    </source>
</evidence>
<keyword evidence="9 14" id="KW-0186">Copper</keyword>
<evidence type="ECO:0000259" key="17">
    <source>
        <dbReference type="Pfam" id="PF01082"/>
    </source>
</evidence>
<feature type="disulfide bond" evidence="15">
    <location>
        <begin position="46"/>
        <end position="90"/>
    </location>
</feature>
<dbReference type="InterPro" id="IPR000720">
    <property type="entry name" value="PHM/PAL"/>
</dbReference>
<dbReference type="FunFam" id="2.60.120.310:FF:000005">
    <property type="entry name" value="Peptidylglycine alpha-hydroxylating monooxygenase"/>
    <property type="match status" value="1"/>
</dbReference>
<dbReference type="Gene3D" id="2.60.120.310">
    <property type="entry name" value="Copper type II, ascorbate-dependent monooxygenase, N-terminal domain"/>
    <property type="match status" value="1"/>
</dbReference>
<dbReference type="GO" id="GO:0005507">
    <property type="term" value="F:copper ion binding"/>
    <property type="evidence" value="ECO:0007669"/>
    <property type="project" value="InterPro"/>
</dbReference>
<dbReference type="EMBL" id="JASPKY010000003">
    <property type="protein sequence ID" value="KAK9758882.1"/>
    <property type="molecule type" value="Genomic_DNA"/>
</dbReference>
<dbReference type="AlphaFoldDB" id="A0AAW1NJZ9"/>
<comment type="catalytic activity">
    <reaction evidence="13">
        <text>a [peptide]-C-terminal glycine + 2 L-ascorbate + O2 = a [peptide]-C-terminal (2S)-2-hydroxyglycine + 2 monodehydro-L-ascorbate radical + H2O</text>
        <dbReference type="Rhea" id="RHEA:21452"/>
        <dbReference type="Rhea" id="RHEA-COMP:13486"/>
        <dbReference type="Rhea" id="RHEA-COMP:15321"/>
        <dbReference type="ChEBI" id="CHEBI:15377"/>
        <dbReference type="ChEBI" id="CHEBI:15379"/>
        <dbReference type="ChEBI" id="CHEBI:38290"/>
        <dbReference type="ChEBI" id="CHEBI:59513"/>
        <dbReference type="ChEBI" id="CHEBI:137000"/>
        <dbReference type="ChEBI" id="CHEBI:142768"/>
        <dbReference type="EC" id="1.14.17.3"/>
    </reaction>
</comment>
<feature type="disulfide bond" evidence="15">
    <location>
        <begin position="200"/>
        <end position="312"/>
    </location>
</feature>
<dbReference type="GO" id="GO:0005576">
    <property type="term" value="C:extracellular region"/>
    <property type="evidence" value="ECO:0007669"/>
    <property type="project" value="UniProtKB-SubCell"/>
</dbReference>
<evidence type="ECO:0000256" key="5">
    <source>
        <dbReference type="ARBA" id="ARBA00022723"/>
    </source>
</evidence>
<dbReference type="PANTHER" id="PTHR10680">
    <property type="entry name" value="PEPTIDYL-GLYCINE ALPHA-AMIDATING MONOOXYGENASE"/>
    <property type="match status" value="1"/>
</dbReference>
<dbReference type="PANTHER" id="PTHR10680:SF14">
    <property type="entry name" value="PEPTIDYL-GLYCINE ALPHA-AMIDATING MONOOXYGENASE"/>
    <property type="match status" value="1"/>
</dbReference>
<feature type="binding site" evidence="14">
    <location>
        <position position="72"/>
    </location>
    <ligand>
        <name>Cu(2+)</name>
        <dbReference type="ChEBI" id="CHEBI:29036"/>
        <label>1</label>
        <note>catalytic</note>
    </ligand>
</feature>
<dbReference type="InterPro" id="IPR020611">
    <property type="entry name" value="Cu2_ascorb_mOase_CS-1"/>
</dbReference>
<dbReference type="InterPro" id="IPR014784">
    <property type="entry name" value="Cu2_ascorb_mOase-like_C"/>
</dbReference>
<keyword evidence="5 14" id="KW-0479">Metal-binding</keyword>
<evidence type="ECO:0000313" key="20">
    <source>
        <dbReference type="Proteomes" id="UP001458880"/>
    </source>
</evidence>
<evidence type="ECO:0000256" key="14">
    <source>
        <dbReference type="PIRSR" id="PIRSR600720-2"/>
    </source>
</evidence>
<dbReference type="PRINTS" id="PR00790">
    <property type="entry name" value="PAMONOXGNASE"/>
</dbReference>
<sequence>MESRHMVLILCVIFVLNFHESRGLLVRKYPLLMPNVNPDRDELYLCTPVKIVPKTFYLVGFEPNATMNTVHHMILFGCSVPGSSDQYWDCGEMSVSNGDNKLKRAIPCADGSHVLYAWARDAKALELPEDVGFQVGKGSKISYLVLQVHYSKKFPDGVSDDSGIFLMYTEERRSKLAGVILLGTGGVIPAHSRTNMEVSCEIGEHKTIYPFAYRTHTHSLGKVVSGYKVRRNQYGIDDWTLLGKRDPLTPQMFYPVANRDPIYKGDVLAARCTMESDRDRDTYVGPTNKDEMCNFYLMYYVENDSPLKNKLCVTQGPPNYYWSNGDLNNIPTVEASVLDDQPKLS</sequence>
<evidence type="ECO:0000256" key="9">
    <source>
        <dbReference type="ARBA" id="ARBA00023008"/>
    </source>
</evidence>
<evidence type="ECO:0000256" key="16">
    <source>
        <dbReference type="SAM" id="SignalP"/>
    </source>
</evidence>
<dbReference type="EC" id="1.14.17.3" evidence="3"/>
<feature type="signal peptide" evidence="16">
    <location>
        <begin position="1"/>
        <end position="23"/>
    </location>
</feature>
<feature type="binding site" evidence="14">
    <location>
        <position position="149"/>
    </location>
    <ligand>
        <name>Cu(2+)</name>
        <dbReference type="ChEBI" id="CHEBI:29036"/>
        <label>1</label>
        <note>catalytic</note>
    </ligand>
</feature>
<feature type="chain" id="PRO_5043362803" description="peptidylglycine monooxygenase" evidence="16">
    <location>
        <begin position="24"/>
        <end position="345"/>
    </location>
</feature>
<dbReference type="Pfam" id="PF01082">
    <property type="entry name" value="Cu2_monooxygen"/>
    <property type="match status" value="1"/>
</dbReference>
<gene>
    <name evidence="19" type="ORF">QE152_g388</name>
</gene>
<dbReference type="SUPFAM" id="SSF49742">
    <property type="entry name" value="PHM/PNGase F"/>
    <property type="match status" value="2"/>
</dbReference>
<keyword evidence="12" id="KW-0325">Glycoprotein</keyword>
<dbReference type="InterPro" id="IPR000323">
    <property type="entry name" value="Cu2_ascorb_mOase_N"/>
</dbReference>
<dbReference type="GO" id="GO:0016020">
    <property type="term" value="C:membrane"/>
    <property type="evidence" value="ECO:0007669"/>
    <property type="project" value="InterPro"/>
</dbReference>
<evidence type="ECO:0000256" key="13">
    <source>
        <dbReference type="ARBA" id="ARBA00048431"/>
    </source>
</evidence>
<feature type="binding site" evidence="14">
    <location>
        <position position="216"/>
    </location>
    <ligand>
        <name>Cu(2+)</name>
        <dbReference type="ChEBI" id="CHEBI:29036"/>
        <label>1</label>
        <note>catalytic</note>
    </ligand>
</feature>
<dbReference type="Pfam" id="PF03712">
    <property type="entry name" value="Cu2_monoox_C"/>
    <property type="match status" value="1"/>
</dbReference>
<organism evidence="19 20">
    <name type="scientific">Popillia japonica</name>
    <name type="common">Japanese beetle</name>
    <dbReference type="NCBI Taxonomy" id="7064"/>
    <lineage>
        <taxon>Eukaryota</taxon>
        <taxon>Metazoa</taxon>
        <taxon>Ecdysozoa</taxon>
        <taxon>Arthropoda</taxon>
        <taxon>Hexapoda</taxon>
        <taxon>Insecta</taxon>
        <taxon>Pterygota</taxon>
        <taxon>Neoptera</taxon>
        <taxon>Endopterygota</taxon>
        <taxon>Coleoptera</taxon>
        <taxon>Polyphaga</taxon>
        <taxon>Scarabaeiformia</taxon>
        <taxon>Scarabaeidae</taxon>
        <taxon>Rutelinae</taxon>
        <taxon>Popillia</taxon>
    </lineage>
</organism>
<feature type="disulfide bond" evidence="15">
    <location>
        <begin position="272"/>
        <end position="293"/>
    </location>
</feature>
<evidence type="ECO:0000256" key="3">
    <source>
        <dbReference type="ARBA" id="ARBA00012689"/>
    </source>
</evidence>
<evidence type="ECO:0000256" key="6">
    <source>
        <dbReference type="ARBA" id="ARBA00022729"/>
    </source>
</evidence>
<evidence type="ECO:0000256" key="11">
    <source>
        <dbReference type="ARBA" id="ARBA00023157"/>
    </source>
</evidence>
<comment type="caution">
    <text evidence="19">The sequence shown here is derived from an EMBL/GenBank/DDBJ whole genome shotgun (WGS) entry which is preliminary data.</text>
</comment>
<feature type="domain" description="Copper type II ascorbate-dependent monooxygenase C-terminal" evidence="18">
    <location>
        <begin position="176"/>
        <end position="324"/>
    </location>
</feature>
<evidence type="ECO:0000313" key="19">
    <source>
        <dbReference type="EMBL" id="KAK9758882.1"/>
    </source>
</evidence>
<dbReference type="FunFam" id="2.60.120.230:FF:000002">
    <property type="entry name" value="Peptidyl-glycine alpha-amidating monooxygenase B"/>
    <property type="match status" value="1"/>
</dbReference>
<dbReference type="GO" id="GO:0006518">
    <property type="term" value="P:peptide metabolic process"/>
    <property type="evidence" value="ECO:0007669"/>
    <property type="project" value="InterPro"/>
</dbReference>
<feature type="binding site" evidence="14">
    <location>
        <position position="71"/>
    </location>
    <ligand>
        <name>Cu(2+)</name>
        <dbReference type="ChEBI" id="CHEBI:29036"/>
        <label>1</label>
        <note>catalytic</note>
    </ligand>
</feature>
<evidence type="ECO:0000256" key="10">
    <source>
        <dbReference type="ARBA" id="ARBA00023033"/>
    </source>
</evidence>
<dbReference type="PROSITE" id="PS00084">
    <property type="entry name" value="CU2_MONOOXYGENASE_1"/>
    <property type="match status" value="1"/>
</dbReference>
<feature type="disulfide bond" evidence="15">
    <location>
        <begin position="78"/>
        <end position="108"/>
    </location>
</feature>
<accession>A0AAW1NJZ9</accession>
<feature type="binding site" evidence="14">
    <location>
        <position position="218"/>
    </location>
    <ligand>
        <name>Cu(2+)</name>
        <dbReference type="ChEBI" id="CHEBI:29036"/>
        <label>1</label>
        <note>catalytic</note>
    </ligand>
</feature>
<evidence type="ECO:0000256" key="1">
    <source>
        <dbReference type="ARBA" id="ARBA00004613"/>
    </source>
</evidence>
<keyword evidence="6 16" id="KW-0732">Signal</keyword>
<evidence type="ECO:0000256" key="2">
    <source>
        <dbReference type="ARBA" id="ARBA00010676"/>
    </source>
</evidence>
<evidence type="ECO:0000259" key="18">
    <source>
        <dbReference type="Pfam" id="PF03712"/>
    </source>
</evidence>
<name>A0AAW1NJZ9_POPJA</name>
<keyword evidence="20" id="KW-1185">Reference proteome</keyword>
<reference evidence="19 20" key="1">
    <citation type="journal article" date="2024" name="BMC Genomics">
        <title>De novo assembly and annotation of Popillia japonica's genome with initial clues to its potential as an invasive pest.</title>
        <authorList>
            <person name="Cucini C."/>
            <person name="Boschi S."/>
            <person name="Funari R."/>
            <person name="Cardaioli E."/>
            <person name="Iannotti N."/>
            <person name="Marturano G."/>
            <person name="Paoli F."/>
            <person name="Bruttini M."/>
            <person name="Carapelli A."/>
            <person name="Frati F."/>
            <person name="Nardi F."/>
        </authorList>
    </citation>
    <scope>NUCLEOTIDE SEQUENCE [LARGE SCALE GENOMIC DNA]</scope>
    <source>
        <strain evidence="19">DMR45628</strain>
    </source>
</reference>
<protein>
    <recommendedName>
        <fullName evidence="3">peptidylglycine monooxygenase</fullName>
        <ecNumber evidence="3">1.14.17.3</ecNumber>
    </recommendedName>
</protein>
<dbReference type="Proteomes" id="UP001458880">
    <property type="component" value="Unassembled WGS sequence"/>
</dbReference>
<feature type="domain" description="Copper type II ascorbate-dependent monooxygenase N-terminal" evidence="17">
    <location>
        <begin position="31"/>
        <end position="152"/>
    </location>
</feature>
<evidence type="ECO:0000256" key="7">
    <source>
        <dbReference type="ARBA" id="ARBA00022833"/>
    </source>
</evidence>
<keyword evidence="4" id="KW-0964">Secreted</keyword>
<proteinExistence type="inferred from homology"/>
<dbReference type="InterPro" id="IPR024548">
    <property type="entry name" value="Cu2_monoox_C"/>
</dbReference>
<feature type="binding site" evidence="14">
    <location>
        <position position="292"/>
    </location>
    <ligand>
        <name>Cu(2+)</name>
        <dbReference type="ChEBI" id="CHEBI:29036"/>
        <label>1</label>
        <note>catalytic</note>
    </ligand>
</feature>
<dbReference type="InterPro" id="IPR036939">
    <property type="entry name" value="Cu2_ascorb_mOase_N_sf"/>
</dbReference>
<keyword evidence="10 19" id="KW-0503">Monooxygenase</keyword>
<keyword evidence="11 15" id="KW-1015">Disulfide bond</keyword>
<dbReference type="GO" id="GO:0004504">
    <property type="term" value="F:peptidylglycine monooxygenase activity"/>
    <property type="evidence" value="ECO:0007669"/>
    <property type="project" value="UniProtKB-EC"/>
</dbReference>
<comment type="subcellular location">
    <subcellularLocation>
        <location evidence="1">Secreted</location>
    </subcellularLocation>
</comment>
<dbReference type="InterPro" id="IPR008977">
    <property type="entry name" value="PHM/PNGase_F_dom_sf"/>
</dbReference>
<evidence type="ECO:0000256" key="12">
    <source>
        <dbReference type="ARBA" id="ARBA00023180"/>
    </source>
</evidence>
<keyword evidence="8" id="KW-0560">Oxidoreductase</keyword>
<comment type="cofactor">
    <cofactor evidence="14">
        <name>Cu(2+)</name>
        <dbReference type="ChEBI" id="CHEBI:29036"/>
    </cofactor>
    <text evidence="14">Binds 2 Cu(2+) ions per subunit.</text>
</comment>
<evidence type="ECO:0000256" key="15">
    <source>
        <dbReference type="PIRSR" id="PIRSR600720-3"/>
    </source>
</evidence>